<evidence type="ECO:0000256" key="4">
    <source>
        <dbReference type="ARBA" id="ARBA00022605"/>
    </source>
</evidence>
<keyword evidence="3 9" id="KW-0963">Cytoplasm</keyword>
<evidence type="ECO:0000256" key="12">
    <source>
        <dbReference type="RuleBase" id="RU003903"/>
    </source>
</evidence>
<evidence type="ECO:0000313" key="15">
    <source>
        <dbReference type="EMBL" id="TFZ41141.1"/>
    </source>
</evidence>
<evidence type="ECO:0000256" key="5">
    <source>
        <dbReference type="ARBA" id="ARBA00022650"/>
    </source>
</evidence>
<dbReference type="InterPro" id="IPR028939">
    <property type="entry name" value="P5C_Rdtase_cat_N"/>
</dbReference>
<evidence type="ECO:0000313" key="16">
    <source>
        <dbReference type="Proteomes" id="UP000298381"/>
    </source>
</evidence>
<keyword evidence="5 9" id="KW-0641">Proline biosynthesis</keyword>
<feature type="binding site" evidence="11">
    <location>
        <begin position="70"/>
        <end position="73"/>
    </location>
    <ligand>
        <name>NADP(+)</name>
        <dbReference type="ChEBI" id="CHEBI:58349"/>
    </ligand>
</feature>
<protein>
    <recommendedName>
        <fullName evidence="9 10">Pyrroline-5-carboxylate reductase</fullName>
        <shortName evidence="9">P5C reductase</shortName>
        <shortName evidence="9">P5CR</shortName>
        <ecNumber evidence="9 10">1.5.1.2</ecNumber>
    </recommendedName>
    <alternativeName>
        <fullName evidence="9">PCA reductase</fullName>
    </alternativeName>
</protein>
<keyword evidence="16" id="KW-1185">Reference proteome</keyword>
<comment type="caution">
    <text evidence="15">The sequence shown here is derived from an EMBL/GenBank/DDBJ whole genome shotgun (WGS) entry which is preliminary data.</text>
</comment>
<proteinExistence type="inferred from homology"/>
<evidence type="ECO:0000256" key="9">
    <source>
        <dbReference type="HAMAP-Rule" id="MF_01925"/>
    </source>
</evidence>
<feature type="domain" description="Pyrroline-5-carboxylate reductase dimerisation" evidence="14">
    <location>
        <begin position="162"/>
        <end position="266"/>
    </location>
</feature>
<keyword evidence="6 9" id="KW-0521">NADP</keyword>
<dbReference type="AlphaFoldDB" id="A0A4Z0D8E0"/>
<dbReference type="Pfam" id="PF03807">
    <property type="entry name" value="F420_oxidored"/>
    <property type="match status" value="1"/>
</dbReference>
<dbReference type="InterPro" id="IPR036291">
    <property type="entry name" value="NAD(P)-bd_dom_sf"/>
</dbReference>
<evidence type="ECO:0000256" key="10">
    <source>
        <dbReference type="NCBIfam" id="TIGR00112"/>
    </source>
</evidence>
<dbReference type="PROSITE" id="PS00521">
    <property type="entry name" value="P5CR"/>
    <property type="match status" value="1"/>
</dbReference>
<feature type="domain" description="Pyrroline-5-carboxylate reductase catalytic N-terminal" evidence="13">
    <location>
        <begin position="5"/>
        <end position="99"/>
    </location>
</feature>
<dbReference type="SUPFAM" id="SSF51735">
    <property type="entry name" value="NAD(P)-binding Rossmann-fold domains"/>
    <property type="match status" value="1"/>
</dbReference>
<organism evidence="15 16">
    <name type="scientific">Soehngenia longivitae</name>
    <dbReference type="NCBI Taxonomy" id="2562294"/>
    <lineage>
        <taxon>Bacteria</taxon>
        <taxon>Bacillati</taxon>
        <taxon>Bacillota</taxon>
        <taxon>Tissierellia</taxon>
        <taxon>Tissierellales</taxon>
        <taxon>Tissierellaceae</taxon>
        <taxon>Soehngenia</taxon>
    </lineage>
</organism>
<dbReference type="Pfam" id="PF14748">
    <property type="entry name" value="P5CR_dimer"/>
    <property type="match status" value="1"/>
</dbReference>
<dbReference type="FunFam" id="1.10.3730.10:FF:000001">
    <property type="entry name" value="Pyrroline-5-carboxylate reductase"/>
    <property type="match status" value="1"/>
</dbReference>
<comment type="subcellular location">
    <subcellularLocation>
        <location evidence="1 9">Cytoplasm</location>
    </subcellularLocation>
</comment>
<dbReference type="EMBL" id="SRIB01000003">
    <property type="protein sequence ID" value="TFZ41141.1"/>
    <property type="molecule type" value="Genomic_DNA"/>
</dbReference>
<dbReference type="UniPathway" id="UPA00098">
    <property type="reaction ID" value="UER00361"/>
</dbReference>
<comment type="function">
    <text evidence="8 9">Catalyzes the reduction of 1-pyrroline-5-carboxylate (PCA) to L-proline.</text>
</comment>
<keyword evidence="4 9" id="KW-0028">Amino-acid biosynthesis</keyword>
<gene>
    <name evidence="9 15" type="primary">proC</name>
    <name evidence="15" type="ORF">E4100_03320</name>
</gene>
<dbReference type="Proteomes" id="UP000298381">
    <property type="component" value="Unassembled WGS sequence"/>
</dbReference>
<evidence type="ECO:0000256" key="11">
    <source>
        <dbReference type="PIRSR" id="PIRSR000193-1"/>
    </source>
</evidence>
<keyword evidence="7 9" id="KW-0560">Oxidoreductase</keyword>
<evidence type="ECO:0000256" key="1">
    <source>
        <dbReference type="ARBA" id="ARBA00004496"/>
    </source>
</evidence>
<comment type="similarity">
    <text evidence="2 9 12">Belongs to the pyrroline-5-carboxylate reductase family.</text>
</comment>
<dbReference type="InterPro" id="IPR000304">
    <property type="entry name" value="Pyrroline-COOH_reductase"/>
</dbReference>
<dbReference type="EC" id="1.5.1.2" evidence="9 10"/>
<dbReference type="PANTHER" id="PTHR11645:SF0">
    <property type="entry name" value="PYRROLINE-5-CARBOXYLATE REDUCTASE 3"/>
    <property type="match status" value="1"/>
</dbReference>
<dbReference type="InterPro" id="IPR053790">
    <property type="entry name" value="P5CR-like_CS"/>
</dbReference>
<name>A0A4Z0D8E0_9FIRM</name>
<dbReference type="Gene3D" id="1.10.3730.10">
    <property type="entry name" value="ProC C-terminal domain-like"/>
    <property type="match status" value="1"/>
</dbReference>
<evidence type="ECO:0000256" key="7">
    <source>
        <dbReference type="ARBA" id="ARBA00023002"/>
    </source>
</evidence>
<dbReference type="HAMAP" id="MF_01925">
    <property type="entry name" value="P5C_reductase"/>
    <property type="match status" value="1"/>
</dbReference>
<evidence type="ECO:0000256" key="6">
    <source>
        <dbReference type="ARBA" id="ARBA00022857"/>
    </source>
</evidence>
<dbReference type="PIRSF" id="PIRSF000193">
    <property type="entry name" value="Pyrrol-5-carb_rd"/>
    <property type="match status" value="1"/>
</dbReference>
<reference evidence="15 16" key="1">
    <citation type="submission" date="2019-03" db="EMBL/GenBank/DDBJ databases">
        <title>Draft genome sequence data and analysis of a Fermenting Bacterium, Soehngenia longevitae strain 1933PT, isolated from petroleum reservoir in Azerbaijan.</title>
        <authorList>
            <person name="Grouzdev D.S."/>
            <person name="Bidzhieva S.K."/>
            <person name="Sokolova D.S."/>
            <person name="Tourova T.P."/>
            <person name="Poltaraus A.B."/>
            <person name="Nazina T.N."/>
        </authorList>
    </citation>
    <scope>NUCLEOTIDE SEQUENCE [LARGE SCALE GENOMIC DNA]</scope>
    <source>
        <strain evidence="15 16">1933P</strain>
    </source>
</reference>
<evidence type="ECO:0000256" key="2">
    <source>
        <dbReference type="ARBA" id="ARBA00005525"/>
    </source>
</evidence>
<dbReference type="OrthoDB" id="9805754at2"/>
<dbReference type="NCBIfam" id="TIGR00112">
    <property type="entry name" value="proC"/>
    <property type="match status" value="1"/>
</dbReference>
<evidence type="ECO:0000256" key="8">
    <source>
        <dbReference type="ARBA" id="ARBA00058118"/>
    </source>
</evidence>
<dbReference type="InterPro" id="IPR029036">
    <property type="entry name" value="P5CR_dimer"/>
</dbReference>
<dbReference type="GO" id="GO:0004735">
    <property type="term" value="F:pyrroline-5-carboxylate reductase activity"/>
    <property type="evidence" value="ECO:0007669"/>
    <property type="project" value="UniProtKB-UniRule"/>
</dbReference>
<comment type="pathway">
    <text evidence="9 12">Amino-acid biosynthesis; L-proline biosynthesis; L-proline from L-glutamate 5-semialdehyde: step 1/1.</text>
</comment>
<dbReference type="InterPro" id="IPR008927">
    <property type="entry name" value="6-PGluconate_DH-like_C_sf"/>
</dbReference>
<sequence length="268" mass="29259">MNKIIGFIGAGNMGEAMIRKLIEYDDFKNENIIATAKTVETRNKIKNTYNIKVLENTSEVAKYADYLVLAVKPHQYENILNEIRGSLKENAIVISIAAGISSNFMRKNLNKNTKFVNIMPNTPVMVGEGMIALYANESLDTNDINDLLSIFSIFGKVEVVEEDLMDAVTAVSGSSPAFVYVMIESMADAAVLMGMKRDVAYTFAAQAVLGAAKMVLETKEHPGILKDKVCSPGGTTIEGIKELEEKNFRAAVIDASVAVAKKSKSMNK</sequence>
<dbReference type="SUPFAM" id="SSF48179">
    <property type="entry name" value="6-phosphogluconate dehydrogenase C-terminal domain-like"/>
    <property type="match status" value="1"/>
</dbReference>
<feature type="binding site" evidence="11">
    <location>
        <begin position="8"/>
        <end position="13"/>
    </location>
    <ligand>
        <name>NADP(+)</name>
        <dbReference type="ChEBI" id="CHEBI:58349"/>
    </ligand>
</feature>
<evidence type="ECO:0000259" key="13">
    <source>
        <dbReference type="Pfam" id="PF03807"/>
    </source>
</evidence>
<dbReference type="GO" id="GO:0055129">
    <property type="term" value="P:L-proline biosynthetic process"/>
    <property type="evidence" value="ECO:0007669"/>
    <property type="project" value="UniProtKB-UniRule"/>
</dbReference>
<accession>A0A4Z0D8E0</accession>
<dbReference type="FunFam" id="3.40.50.720:FF:000190">
    <property type="entry name" value="Pyrroline-5-carboxylate reductase"/>
    <property type="match status" value="1"/>
</dbReference>
<dbReference type="Gene3D" id="3.40.50.720">
    <property type="entry name" value="NAD(P)-binding Rossmann-like Domain"/>
    <property type="match status" value="1"/>
</dbReference>
<comment type="catalytic activity">
    <reaction evidence="9 12">
        <text>L-proline + NADP(+) = (S)-1-pyrroline-5-carboxylate + NADPH + 2 H(+)</text>
        <dbReference type="Rhea" id="RHEA:14109"/>
        <dbReference type="ChEBI" id="CHEBI:15378"/>
        <dbReference type="ChEBI" id="CHEBI:17388"/>
        <dbReference type="ChEBI" id="CHEBI:57783"/>
        <dbReference type="ChEBI" id="CHEBI:58349"/>
        <dbReference type="ChEBI" id="CHEBI:60039"/>
        <dbReference type="EC" id="1.5.1.2"/>
    </reaction>
</comment>
<dbReference type="RefSeq" id="WP_135270622.1">
    <property type="nucleotide sequence ID" value="NZ_SRIB01000003.1"/>
</dbReference>
<dbReference type="PANTHER" id="PTHR11645">
    <property type="entry name" value="PYRROLINE-5-CARBOXYLATE REDUCTASE"/>
    <property type="match status" value="1"/>
</dbReference>
<evidence type="ECO:0000256" key="3">
    <source>
        <dbReference type="ARBA" id="ARBA00022490"/>
    </source>
</evidence>
<dbReference type="GO" id="GO:0005737">
    <property type="term" value="C:cytoplasm"/>
    <property type="evidence" value="ECO:0007669"/>
    <property type="project" value="UniProtKB-SubCell"/>
</dbReference>
<comment type="catalytic activity">
    <reaction evidence="9">
        <text>L-proline + NAD(+) = (S)-1-pyrroline-5-carboxylate + NADH + 2 H(+)</text>
        <dbReference type="Rhea" id="RHEA:14105"/>
        <dbReference type="ChEBI" id="CHEBI:15378"/>
        <dbReference type="ChEBI" id="CHEBI:17388"/>
        <dbReference type="ChEBI" id="CHEBI:57540"/>
        <dbReference type="ChEBI" id="CHEBI:57945"/>
        <dbReference type="ChEBI" id="CHEBI:60039"/>
        <dbReference type="EC" id="1.5.1.2"/>
    </reaction>
</comment>
<evidence type="ECO:0000259" key="14">
    <source>
        <dbReference type="Pfam" id="PF14748"/>
    </source>
</evidence>